<reference evidence="1" key="1">
    <citation type="journal article" date="2022" name="bioRxiv">
        <title>Sequencing and chromosome-scale assembly of the giantPleurodeles waltlgenome.</title>
        <authorList>
            <person name="Brown T."/>
            <person name="Elewa A."/>
            <person name="Iarovenko S."/>
            <person name="Subramanian E."/>
            <person name="Araus A.J."/>
            <person name="Petzold A."/>
            <person name="Susuki M."/>
            <person name="Suzuki K.-i.T."/>
            <person name="Hayashi T."/>
            <person name="Toyoda A."/>
            <person name="Oliveira C."/>
            <person name="Osipova E."/>
            <person name="Leigh N.D."/>
            <person name="Simon A."/>
            <person name="Yun M.H."/>
        </authorList>
    </citation>
    <scope>NUCLEOTIDE SEQUENCE</scope>
    <source>
        <strain evidence="1">20211129_DDA</strain>
        <tissue evidence="1">Liver</tissue>
    </source>
</reference>
<evidence type="ECO:0000313" key="2">
    <source>
        <dbReference type="Proteomes" id="UP001066276"/>
    </source>
</evidence>
<proteinExistence type="predicted"/>
<comment type="caution">
    <text evidence="1">The sequence shown here is derived from an EMBL/GenBank/DDBJ whole genome shotgun (WGS) entry which is preliminary data.</text>
</comment>
<dbReference type="EMBL" id="JANPWB010000002">
    <property type="protein sequence ID" value="KAJ1207597.1"/>
    <property type="molecule type" value="Genomic_DNA"/>
</dbReference>
<organism evidence="1 2">
    <name type="scientific">Pleurodeles waltl</name>
    <name type="common">Iberian ribbed newt</name>
    <dbReference type="NCBI Taxonomy" id="8319"/>
    <lineage>
        <taxon>Eukaryota</taxon>
        <taxon>Metazoa</taxon>
        <taxon>Chordata</taxon>
        <taxon>Craniata</taxon>
        <taxon>Vertebrata</taxon>
        <taxon>Euteleostomi</taxon>
        <taxon>Amphibia</taxon>
        <taxon>Batrachia</taxon>
        <taxon>Caudata</taxon>
        <taxon>Salamandroidea</taxon>
        <taxon>Salamandridae</taxon>
        <taxon>Pleurodelinae</taxon>
        <taxon>Pleurodeles</taxon>
    </lineage>
</organism>
<protein>
    <submittedName>
        <fullName evidence="1">Uncharacterized protein</fullName>
    </submittedName>
</protein>
<keyword evidence="2" id="KW-1185">Reference proteome</keyword>
<accession>A0AAV7W3Z4</accession>
<dbReference type="AlphaFoldDB" id="A0AAV7W3Z4"/>
<evidence type="ECO:0000313" key="1">
    <source>
        <dbReference type="EMBL" id="KAJ1207597.1"/>
    </source>
</evidence>
<name>A0AAV7W3Z4_PLEWA</name>
<sequence>MAYMLEESFTLLKETLIQDNTNANMSQAKSITAERAVERAYRLPPENPNSYDAQSPLSYVEMVGNEKWKLSGVITVERGKIARDTTSFHQLPLKAPKDPSSIGFWNRDTYILPVPLL</sequence>
<gene>
    <name evidence="1" type="ORF">NDU88_002988</name>
</gene>
<dbReference type="Proteomes" id="UP001066276">
    <property type="component" value="Chromosome 1_2"/>
</dbReference>